<comment type="function">
    <text evidence="4">PPIases accelerate the folding of proteins. It catalyzes the cis-trans isomerization of proline imidic peptide bonds in oligopeptides.</text>
</comment>
<dbReference type="Proteomes" id="UP000271241">
    <property type="component" value="Unassembled WGS sequence"/>
</dbReference>
<dbReference type="OrthoDB" id="271386at2759"/>
<comment type="similarity">
    <text evidence="4">Belongs to the cyclophilin-type PPIase family.</text>
</comment>
<dbReference type="InterPro" id="IPR044666">
    <property type="entry name" value="Cyclophilin_A-like"/>
</dbReference>
<dbReference type="STRING" id="78915.A0A4P9XGJ4"/>
<evidence type="ECO:0000313" key="7">
    <source>
        <dbReference type="EMBL" id="RKP04763.1"/>
    </source>
</evidence>
<keyword evidence="2 4" id="KW-0697">Rotamase</keyword>
<keyword evidence="8" id="KW-1185">Reference proteome</keyword>
<evidence type="ECO:0000256" key="1">
    <source>
        <dbReference type="ARBA" id="ARBA00000971"/>
    </source>
</evidence>
<accession>A0A4P9XGJ4</accession>
<dbReference type="PANTHER" id="PTHR45625:SF4">
    <property type="entry name" value="PEPTIDYLPROLYL ISOMERASE DOMAIN AND WD REPEAT-CONTAINING PROTEIN 1"/>
    <property type="match status" value="1"/>
</dbReference>
<keyword evidence="3 4" id="KW-0413">Isomerase</keyword>
<dbReference type="AlphaFoldDB" id="A0A4P9XGJ4"/>
<feature type="compositionally biased region" description="Gly residues" evidence="5">
    <location>
        <begin position="10"/>
        <end position="20"/>
    </location>
</feature>
<evidence type="ECO:0000256" key="5">
    <source>
        <dbReference type="SAM" id="MobiDB-lite"/>
    </source>
</evidence>
<proteinExistence type="inferred from homology"/>
<dbReference type="PANTHER" id="PTHR45625">
    <property type="entry name" value="PEPTIDYL-PROLYL CIS-TRANS ISOMERASE-RELATED"/>
    <property type="match status" value="1"/>
</dbReference>
<dbReference type="Pfam" id="PF00160">
    <property type="entry name" value="Pro_isomerase"/>
    <property type="match status" value="1"/>
</dbReference>
<evidence type="ECO:0000259" key="6">
    <source>
        <dbReference type="PROSITE" id="PS50072"/>
    </source>
</evidence>
<dbReference type="EMBL" id="KZ993471">
    <property type="protein sequence ID" value="RKP04763.1"/>
    <property type="molecule type" value="Genomic_DNA"/>
</dbReference>
<comment type="catalytic activity">
    <reaction evidence="1 4">
        <text>[protein]-peptidylproline (omega=180) = [protein]-peptidylproline (omega=0)</text>
        <dbReference type="Rhea" id="RHEA:16237"/>
        <dbReference type="Rhea" id="RHEA-COMP:10747"/>
        <dbReference type="Rhea" id="RHEA-COMP:10748"/>
        <dbReference type="ChEBI" id="CHEBI:83833"/>
        <dbReference type="ChEBI" id="CHEBI:83834"/>
        <dbReference type="EC" id="5.2.1.8"/>
    </reaction>
</comment>
<feature type="domain" description="PPIase cyclophilin-type" evidence="6">
    <location>
        <begin position="1"/>
        <end position="108"/>
    </location>
</feature>
<dbReference type="EC" id="5.2.1.8" evidence="4"/>
<dbReference type="GO" id="GO:0003755">
    <property type="term" value="F:peptidyl-prolyl cis-trans isomerase activity"/>
    <property type="evidence" value="ECO:0007669"/>
    <property type="project" value="UniProtKB-UniRule"/>
</dbReference>
<dbReference type="SUPFAM" id="SSF50891">
    <property type="entry name" value="Cyclophilin-like"/>
    <property type="match status" value="1"/>
</dbReference>
<feature type="region of interest" description="Disordered" evidence="5">
    <location>
        <begin position="1"/>
        <end position="20"/>
    </location>
</feature>
<dbReference type="GO" id="GO:0071013">
    <property type="term" value="C:catalytic step 2 spliceosome"/>
    <property type="evidence" value="ECO:0007669"/>
    <property type="project" value="TreeGrafter"/>
</dbReference>
<gene>
    <name evidence="7" type="ORF">THASP1DRAFT_33431</name>
</gene>
<evidence type="ECO:0000256" key="4">
    <source>
        <dbReference type="RuleBase" id="RU363019"/>
    </source>
</evidence>
<dbReference type="Gene3D" id="2.40.100.10">
    <property type="entry name" value="Cyclophilin-like"/>
    <property type="match status" value="1"/>
</dbReference>
<organism evidence="7 8">
    <name type="scientific">Thamnocephalis sphaerospora</name>
    <dbReference type="NCBI Taxonomy" id="78915"/>
    <lineage>
        <taxon>Eukaryota</taxon>
        <taxon>Fungi</taxon>
        <taxon>Fungi incertae sedis</taxon>
        <taxon>Zoopagomycota</taxon>
        <taxon>Zoopagomycotina</taxon>
        <taxon>Zoopagomycetes</taxon>
        <taxon>Zoopagales</taxon>
        <taxon>Sigmoideomycetaceae</taxon>
        <taxon>Thamnocephalis</taxon>
    </lineage>
</organism>
<evidence type="ECO:0000256" key="2">
    <source>
        <dbReference type="ARBA" id="ARBA00023110"/>
    </source>
</evidence>
<evidence type="ECO:0000313" key="8">
    <source>
        <dbReference type="Proteomes" id="UP000271241"/>
    </source>
</evidence>
<dbReference type="InterPro" id="IPR002130">
    <property type="entry name" value="Cyclophilin-type_PPIase_dom"/>
</dbReference>
<evidence type="ECO:0000256" key="3">
    <source>
        <dbReference type="ARBA" id="ARBA00023235"/>
    </source>
</evidence>
<dbReference type="InterPro" id="IPR029000">
    <property type="entry name" value="Cyclophilin-like_dom_sf"/>
</dbReference>
<name>A0A4P9XGJ4_9FUNG</name>
<sequence length="109" mass="11622">MMNFMVQGGDPTGTGRGGSSIYGGKFKDEITSELKHMGAGILSMANAGPNTNGSQFFITLGPTAWLDGKHTIFGRVSEGMKVVRRLGLVPTDANNRPLEEVKIIRAQAL</sequence>
<protein>
    <recommendedName>
        <fullName evidence="4">Peptidyl-prolyl cis-trans isomerase</fullName>
        <shortName evidence="4">PPIase</shortName>
        <ecNumber evidence="4">5.2.1.8</ecNumber>
    </recommendedName>
</protein>
<dbReference type="PROSITE" id="PS50072">
    <property type="entry name" value="CSA_PPIASE_2"/>
    <property type="match status" value="1"/>
</dbReference>
<reference evidence="8" key="1">
    <citation type="journal article" date="2018" name="Nat. Microbiol.">
        <title>Leveraging single-cell genomics to expand the fungal tree of life.</title>
        <authorList>
            <person name="Ahrendt S.R."/>
            <person name="Quandt C.A."/>
            <person name="Ciobanu D."/>
            <person name="Clum A."/>
            <person name="Salamov A."/>
            <person name="Andreopoulos B."/>
            <person name="Cheng J.F."/>
            <person name="Woyke T."/>
            <person name="Pelin A."/>
            <person name="Henrissat B."/>
            <person name="Reynolds N.K."/>
            <person name="Benny G.L."/>
            <person name="Smith M.E."/>
            <person name="James T.Y."/>
            <person name="Grigoriev I.V."/>
        </authorList>
    </citation>
    <scope>NUCLEOTIDE SEQUENCE [LARGE SCALE GENOMIC DNA]</scope>
    <source>
        <strain evidence="8">RSA 1356</strain>
    </source>
</reference>
<dbReference type="PRINTS" id="PR00153">
    <property type="entry name" value="CSAPPISMRASE"/>
</dbReference>